<dbReference type="GO" id="GO:0051301">
    <property type="term" value="P:cell division"/>
    <property type="evidence" value="ECO:0007669"/>
    <property type="project" value="UniProtKB-KW"/>
</dbReference>
<reference evidence="1 2" key="1">
    <citation type="journal article" date="2019" name="Nat. Med.">
        <title>A library of human gut bacterial isolates paired with longitudinal multiomics data enables mechanistic microbiome research.</title>
        <authorList>
            <person name="Poyet M."/>
            <person name="Groussin M."/>
            <person name="Gibbons S.M."/>
            <person name="Avila-Pacheco J."/>
            <person name="Jiang X."/>
            <person name="Kearney S.M."/>
            <person name="Perrotta A.R."/>
            <person name="Berdy B."/>
            <person name="Zhao S."/>
            <person name="Lieberman T.D."/>
            <person name="Swanson P.K."/>
            <person name="Smith M."/>
            <person name="Roesemann S."/>
            <person name="Alexander J.E."/>
            <person name="Rich S.A."/>
            <person name="Livny J."/>
            <person name="Vlamakis H."/>
            <person name="Clish C."/>
            <person name="Bullock K."/>
            <person name="Deik A."/>
            <person name="Scott J."/>
            <person name="Pierce K.A."/>
            <person name="Xavier R.J."/>
            <person name="Alm E.J."/>
        </authorList>
    </citation>
    <scope>NUCLEOTIDE SEQUENCE [LARGE SCALE GENOMIC DNA]</scope>
    <source>
        <strain evidence="1 2">BIOML-A10</strain>
    </source>
</reference>
<dbReference type="GeneID" id="93116217"/>
<gene>
    <name evidence="1" type="ORF">F3F73_00010</name>
</gene>
<name>A0A7J4XNF9_9BACE</name>
<keyword evidence="1" id="KW-0132">Cell division</keyword>
<dbReference type="Pfam" id="PF05164">
    <property type="entry name" value="ZapA"/>
    <property type="match status" value="1"/>
</dbReference>
<keyword evidence="1" id="KW-0131">Cell cycle</keyword>
<dbReference type="RefSeq" id="WP_005924751.1">
    <property type="nucleotide sequence ID" value="NZ_CABKSE010000001.1"/>
</dbReference>
<dbReference type="InterPro" id="IPR007838">
    <property type="entry name" value="Cell_div_ZapA-like"/>
</dbReference>
<proteinExistence type="predicted"/>
<dbReference type="AlphaFoldDB" id="A0A7J4XNF9"/>
<sequence>MDDKWKINLSMADATYPVWIKPEDEEIVRKAAQQVNDILKEYREKWPNVEKERIMTMIAYRFSLESLLEKQRNDTTPYTEKITELTKTLEEHFKKE</sequence>
<protein>
    <submittedName>
        <fullName evidence="1">Cell division protein ZapA</fullName>
    </submittedName>
</protein>
<evidence type="ECO:0000313" key="1">
    <source>
        <dbReference type="EMBL" id="KAA3770377.1"/>
    </source>
</evidence>
<dbReference type="InterPro" id="IPR036192">
    <property type="entry name" value="Cell_div_ZapA-like_sf"/>
</dbReference>
<organism evidence="1 2">
    <name type="scientific">Bacteroides salyersiae</name>
    <dbReference type="NCBI Taxonomy" id="291644"/>
    <lineage>
        <taxon>Bacteria</taxon>
        <taxon>Pseudomonadati</taxon>
        <taxon>Bacteroidota</taxon>
        <taxon>Bacteroidia</taxon>
        <taxon>Bacteroidales</taxon>
        <taxon>Bacteroidaceae</taxon>
        <taxon>Bacteroides</taxon>
    </lineage>
</organism>
<comment type="caution">
    <text evidence="1">The sequence shown here is derived from an EMBL/GenBank/DDBJ whole genome shotgun (WGS) entry which is preliminary data.</text>
</comment>
<dbReference type="Proteomes" id="UP000422221">
    <property type="component" value="Unassembled WGS sequence"/>
</dbReference>
<evidence type="ECO:0000313" key="2">
    <source>
        <dbReference type="Proteomes" id="UP000422221"/>
    </source>
</evidence>
<dbReference type="SUPFAM" id="SSF102829">
    <property type="entry name" value="Cell division protein ZapA-like"/>
    <property type="match status" value="1"/>
</dbReference>
<accession>A0A7J4XNF9</accession>
<dbReference type="EMBL" id="VWMK01000001">
    <property type="protein sequence ID" value="KAA3770377.1"/>
    <property type="molecule type" value="Genomic_DNA"/>
</dbReference>